<dbReference type="Proteomes" id="UP000887116">
    <property type="component" value="Unassembled WGS sequence"/>
</dbReference>
<protein>
    <submittedName>
        <fullName evidence="1">Uncharacterized protein</fullName>
    </submittedName>
</protein>
<name>A0A8X6HX65_TRICU</name>
<comment type="caution">
    <text evidence="1">The sequence shown here is derived from an EMBL/GenBank/DDBJ whole genome shotgun (WGS) entry which is preliminary data.</text>
</comment>
<organism evidence="1 2">
    <name type="scientific">Trichonephila clavata</name>
    <name type="common">Joro spider</name>
    <name type="synonym">Nephila clavata</name>
    <dbReference type="NCBI Taxonomy" id="2740835"/>
    <lineage>
        <taxon>Eukaryota</taxon>
        <taxon>Metazoa</taxon>
        <taxon>Ecdysozoa</taxon>
        <taxon>Arthropoda</taxon>
        <taxon>Chelicerata</taxon>
        <taxon>Arachnida</taxon>
        <taxon>Araneae</taxon>
        <taxon>Araneomorphae</taxon>
        <taxon>Entelegynae</taxon>
        <taxon>Araneoidea</taxon>
        <taxon>Nephilidae</taxon>
        <taxon>Trichonephila</taxon>
    </lineage>
</organism>
<keyword evidence="2" id="KW-1185">Reference proteome</keyword>
<sequence length="70" mass="7772">MSKQISVKVWLHFLLGNTAPRDKKERGKNEIIFSLHLLEQMPSMWSLGASLASWGIGLAALDQFSIGFGL</sequence>
<gene>
    <name evidence="1" type="ORF">TNCT_3671</name>
</gene>
<accession>A0A8X6HX65</accession>
<reference evidence="1" key="1">
    <citation type="submission" date="2020-07" db="EMBL/GenBank/DDBJ databases">
        <title>Multicomponent nature underlies the extraordinary mechanical properties of spider dragline silk.</title>
        <authorList>
            <person name="Kono N."/>
            <person name="Nakamura H."/>
            <person name="Mori M."/>
            <person name="Yoshida Y."/>
            <person name="Ohtoshi R."/>
            <person name="Malay A.D."/>
            <person name="Moran D.A.P."/>
            <person name="Tomita M."/>
            <person name="Numata K."/>
            <person name="Arakawa K."/>
        </authorList>
    </citation>
    <scope>NUCLEOTIDE SEQUENCE</scope>
</reference>
<evidence type="ECO:0000313" key="2">
    <source>
        <dbReference type="Proteomes" id="UP000887116"/>
    </source>
</evidence>
<dbReference type="AlphaFoldDB" id="A0A8X6HX65"/>
<proteinExistence type="predicted"/>
<evidence type="ECO:0000313" key="1">
    <source>
        <dbReference type="EMBL" id="GFQ83117.1"/>
    </source>
</evidence>
<dbReference type="EMBL" id="BMAO01002764">
    <property type="protein sequence ID" value="GFQ83117.1"/>
    <property type="molecule type" value="Genomic_DNA"/>
</dbReference>